<dbReference type="Proteomes" id="UP001528920">
    <property type="component" value="Unassembled WGS sequence"/>
</dbReference>
<dbReference type="Pfam" id="PF00440">
    <property type="entry name" value="TetR_N"/>
    <property type="match status" value="1"/>
</dbReference>
<sequence>MENKASSTNKSEVITSIMAIREKSKEKRNALLNATLSLVNNNGFHDAPMSKIAKMAKVSPATIYIYFVNKQDLINQLYLERKQAYTERAFEGYSEVMPVKKAFELIWYNIADYKLKELEESWFLSQCDNTTMIEEKVRQEGLKHLQPLLDLWERGQKEGIIKDVSPYVLYAYAINSLSFLMNMQKRELYQFDKKSLDEAFQAAWDSIRI</sequence>
<name>A0ABT5VUR7_9BACT</name>
<dbReference type="InterPro" id="IPR054422">
    <property type="entry name" value="TetR-like_HI_0893_C"/>
</dbReference>
<dbReference type="PRINTS" id="PR00455">
    <property type="entry name" value="HTHTETR"/>
</dbReference>
<dbReference type="Pfam" id="PF22604">
    <property type="entry name" value="TetR_HI_0893_C"/>
    <property type="match status" value="1"/>
</dbReference>
<evidence type="ECO:0000259" key="3">
    <source>
        <dbReference type="PROSITE" id="PS50977"/>
    </source>
</evidence>
<keyword evidence="5" id="KW-1185">Reference proteome</keyword>
<feature type="DNA-binding region" description="H-T-H motif" evidence="2">
    <location>
        <begin position="48"/>
        <end position="67"/>
    </location>
</feature>
<dbReference type="RefSeq" id="WP_275110485.1">
    <property type="nucleotide sequence ID" value="NZ_JAKJSC010000002.1"/>
</dbReference>
<accession>A0ABT5VUR7</accession>
<dbReference type="SUPFAM" id="SSF46689">
    <property type="entry name" value="Homeodomain-like"/>
    <property type="match status" value="1"/>
</dbReference>
<dbReference type="InterPro" id="IPR009057">
    <property type="entry name" value="Homeodomain-like_sf"/>
</dbReference>
<dbReference type="PANTHER" id="PTHR43479:SF21">
    <property type="entry name" value="TRANSCRIPTIONAL REGULATOR, TETR FAMILY"/>
    <property type="match status" value="1"/>
</dbReference>
<evidence type="ECO:0000256" key="1">
    <source>
        <dbReference type="ARBA" id="ARBA00023125"/>
    </source>
</evidence>
<dbReference type="Gene3D" id="1.10.357.10">
    <property type="entry name" value="Tetracycline Repressor, domain 2"/>
    <property type="match status" value="1"/>
</dbReference>
<dbReference type="InterPro" id="IPR036271">
    <property type="entry name" value="Tet_transcr_reg_TetR-rel_C_sf"/>
</dbReference>
<gene>
    <name evidence="4" type="ORF">L3049_14240</name>
</gene>
<dbReference type="InterPro" id="IPR001647">
    <property type="entry name" value="HTH_TetR"/>
</dbReference>
<proteinExistence type="predicted"/>
<reference evidence="4 5" key="1">
    <citation type="submission" date="2022-01" db="EMBL/GenBank/DDBJ databases">
        <title>Labilibaculum sp. nov, a marine bacterium isolated from Antarctica.</title>
        <authorList>
            <person name="Dai W."/>
        </authorList>
    </citation>
    <scope>NUCLEOTIDE SEQUENCE [LARGE SCALE GENOMIC DNA]</scope>
    <source>
        <strain evidence="4 5">DW002</strain>
    </source>
</reference>
<evidence type="ECO:0000313" key="4">
    <source>
        <dbReference type="EMBL" id="MDE5419156.1"/>
    </source>
</evidence>
<keyword evidence="1 2" id="KW-0238">DNA-binding</keyword>
<evidence type="ECO:0000313" key="5">
    <source>
        <dbReference type="Proteomes" id="UP001528920"/>
    </source>
</evidence>
<dbReference type="InterPro" id="IPR050624">
    <property type="entry name" value="HTH-type_Tx_Regulator"/>
</dbReference>
<organism evidence="4 5">
    <name type="scientific">Paralabilibaculum antarcticum</name>
    <dbReference type="NCBI Taxonomy" id="2912572"/>
    <lineage>
        <taxon>Bacteria</taxon>
        <taxon>Pseudomonadati</taxon>
        <taxon>Bacteroidota</taxon>
        <taxon>Bacteroidia</taxon>
        <taxon>Marinilabiliales</taxon>
        <taxon>Marinifilaceae</taxon>
        <taxon>Paralabilibaculum</taxon>
    </lineage>
</organism>
<protein>
    <submittedName>
        <fullName evidence="4">TetR/AcrR family transcriptional regulator</fullName>
    </submittedName>
</protein>
<comment type="caution">
    <text evidence="4">The sequence shown here is derived from an EMBL/GenBank/DDBJ whole genome shotgun (WGS) entry which is preliminary data.</text>
</comment>
<evidence type="ECO:0000256" key="2">
    <source>
        <dbReference type="PROSITE-ProRule" id="PRU00335"/>
    </source>
</evidence>
<dbReference type="SUPFAM" id="SSF48498">
    <property type="entry name" value="Tetracyclin repressor-like, C-terminal domain"/>
    <property type="match status" value="1"/>
</dbReference>
<dbReference type="EMBL" id="JAKJSC010000002">
    <property type="protein sequence ID" value="MDE5419156.1"/>
    <property type="molecule type" value="Genomic_DNA"/>
</dbReference>
<feature type="domain" description="HTH tetR-type" evidence="3">
    <location>
        <begin position="25"/>
        <end position="85"/>
    </location>
</feature>
<dbReference type="PANTHER" id="PTHR43479">
    <property type="entry name" value="ACREF/ENVCD OPERON REPRESSOR-RELATED"/>
    <property type="match status" value="1"/>
</dbReference>
<dbReference type="PROSITE" id="PS50977">
    <property type="entry name" value="HTH_TETR_2"/>
    <property type="match status" value="1"/>
</dbReference>